<evidence type="ECO:0000259" key="5">
    <source>
        <dbReference type="PROSITE" id="PS50102"/>
    </source>
</evidence>
<feature type="compositionally biased region" description="Basic and acidic residues" evidence="4">
    <location>
        <begin position="98"/>
        <end position="110"/>
    </location>
</feature>
<reference evidence="7" key="1">
    <citation type="submission" date="2024-07" db="EMBL/GenBank/DDBJ databases">
        <title>Two chromosome-level genome assemblies of Korean endemic species Abeliophyllum distichum and Forsythia ovata (Oleaceae).</title>
        <authorList>
            <person name="Jang H."/>
        </authorList>
    </citation>
    <scope>NUCLEOTIDE SEQUENCE [LARGE SCALE GENOMIC DNA]</scope>
</reference>
<dbReference type="PANTHER" id="PTHR48032:SF12">
    <property type="entry name" value="RRM DOMAIN-CONTAINING PROTEIN"/>
    <property type="match status" value="1"/>
</dbReference>
<organism evidence="6 7">
    <name type="scientific">Abeliophyllum distichum</name>
    <dbReference type="NCBI Taxonomy" id="126358"/>
    <lineage>
        <taxon>Eukaryota</taxon>
        <taxon>Viridiplantae</taxon>
        <taxon>Streptophyta</taxon>
        <taxon>Embryophyta</taxon>
        <taxon>Tracheophyta</taxon>
        <taxon>Spermatophyta</taxon>
        <taxon>Magnoliopsida</taxon>
        <taxon>eudicotyledons</taxon>
        <taxon>Gunneridae</taxon>
        <taxon>Pentapetalae</taxon>
        <taxon>asterids</taxon>
        <taxon>lamiids</taxon>
        <taxon>Lamiales</taxon>
        <taxon>Oleaceae</taxon>
        <taxon>Forsythieae</taxon>
        <taxon>Abeliophyllum</taxon>
    </lineage>
</organism>
<feature type="region of interest" description="Disordered" evidence="4">
    <location>
        <begin position="331"/>
        <end position="387"/>
    </location>
</feature>
<feature type="domain" description="RRM" evidence="5">
    <location>
        <begin position="115"/>
        <end position="192"/>
    </location>
</feature>
<dbReference type="Gene3D" id="3.30.70.330">
    <property type="match status" value="2"/>
</dbReference>
<dbReference type="SUPFAM" id="SSF54928">
    <property type="entry name" value="RNA-binding domain, RBD"/>
    <property type="match status" value="2"/>
</dbReference>
<dbReference type="CDD" id="cd12330">
    <property type="entry name" value="RRM2_Hrp1p"/>
    <property type="match status" value="1"/>
</dbReference>
<dbReference type="GO" id="GO:0003723">
    <property type="term" value="F:RNA binding"/>
    <property type="evidence" value="ECO:0007669"/>
    <property type="project" value="UniProtKB-UniRule"/>
</dbReference>
<dbReference type="InterPro" id="IPR035979">
    <property type="entry name" value="RBD_domain_sf"/>
</dbReference>
<protein>
    <submittedName>
        <fullName evidence="6">RNA-binding protein 1</fullName>
    </submittedName>
</protein>
<comment type="caution">
    <text evidence="6">The sequence shown here is derived from an EMBL/GenBank/DDBJ whole genome shotgun (WGS) entry which is preliminary data.</text>
</comment>
<dbReference type="Proteomes" id="UP001604336">
    <property type="component" value="Unassembled WGS sequence"/>
</dbReference>
<keyword evidence="2 3" id="KW-0694">RNA-binding</keyword>
<dbReference type="PANTHER" id="PTHR48032">
    <property type="entry name" value="RNA-BINDING PROTEIN MUSASHI HOMOLOG RBP6"/>
    <property type="match status" value="1"/>
</dbReference>
<dbReference type="Pfam" id="PF00076">
    <property type="entry name" value="RRM_1"/>
    <property type="match status" value="2"/>
</dbReference>
<feature type="compositionally biased region" description="Polar residues" evidence="4">
    <location>
        <begin position="342"/>
        <end position="360"/>
    </location>
</feature>
<sequence>MEETDERKLFVGGISWDTTDEILKEHFSKYGTVVSSVIAKDRITGSPRGFAFICFSESSAVELALQDSHEILGRMVDVKKAIPRSEQQQSQQQHNRRLNRDDRSNGRSNDKFRTKKIFVGGLSANLTEEEFRSYFEKFGMITDVVIMQDSVTHRPRGFGFITFDLEDSVEDVMQKNFYELSGKLVEVKRAVPKDGISSSNDGSNGRLGGGRGSNFNSYQLGSYPTYNPRFGYYPSGYGNVAGYPYGTGTYGGGYPSGGYGGLGYGLTPIAPRSPWNASAMVGVGGNMFPYGSTTPIYPSYLNGGAGVMGFAVNGYNDILGTGFHGKSAQLGSTDAQGAGESMPSQTSRCTIDDNFISSGRTVGAAADNQSQELNDDQFKSDPAGNSS</sequence>
<gene>
    <name evidence="6" type="ORF">Adt_39620</name>
</gene>
<evidence type="ECO:0000256" key="1">
    <source>
        <dbReference type="ARBA" id="ARBA00022737"/>
    </source>
</evidence>
<dbReference type="EMBL" id="JBFOLK010000012">
    <property type="protein sequence ID" value="KAL2471484.1"/>
    <property type="molecule type" value="Genomic_DNA"/>
</dbReference>
<keyword evidence="1" id="KW-0677">Repeat</keyword>
<evidence type="ECO:0000256" key="4">
    <source>
        <dbReference type="SAM" id="MobiDB-lite"/>
    </source>
</evidence>
<evidence type="ECO:0000256" key="2">
    <source>
        <dbReference type="ARBA" id="ARBA00022884"/>
    </source>
</evidence>
<feature type="domain" description="RRM" evidence="5">
    <location>
        <begin position="7"/>
        <end position="83"/>
    </location>
</feature>
<keyword evidence="7" id="KW-1185">Reference proteome</keyword>
<evidence type="ECO:0000313" key="6">
    <source>
        <dbReference type="EMBL" id="KAL2471484.1"/>
    </source>
</evidence>
<accession>A0ABD1Q5L5</accession>
<dbReference type="InterPro" id="IPR012677">
    <property type="entry name" value="Nucleotide-bd_a/b_plait_sf"/>
</dbReference>
<dbReference type="AlphaFoldDB" id="A0ABD1Q5L5"/>
<dbReference type="PROSITE" id="PS50102">
    <property type="entry name" value="RRM"/>
    <property type="match status" value="2"/>
</dbReference>
<feature type="region of interest" description="Disordered" evidence="4">
    <location>
        <begin position="82"/>
        <end position="110"/>
    </location>
</feature>
<proteinExistence type="predicted"/>
<evidence type="ECO:0000256" key="3">
    <source>
        <dbReference type="PROSITE-ProRule" id="PRU00176"/>
    </source>
</evidence>
<dbReference type="InterPro" id="IPR000504">
    <property type="entry name" value="RRM_dom"/>
</dbReference>
<dbReference type="SMART" id="SM00360">
    <property type="entry name" value="RRM"/>
    <property type="match status" value="2"/>
</dbReference>
<evidence type="ECO:0000313" key="7">
    <source>
        <dbReference type="Proteomes" id="UP001604336"/>
    </source>
</evidence>
<name>A0ABD1Q5L5_9LAMI</name>